<dbReference type="EMBL" id="CAJVPK010000118">
    <property type="protein sequence ID" value="CAG8452996.1"/>
    <property type="molecule type" value="Genomic_DNA"/>
</dbReference>
<proteinExistence type="predicted"/>
<dbReference type="SUPFAM" id="SSF53335">
    <property type="entry name" value="S-adenosyl-L-methionine-dependent methyltransferases"/>
    <property type="match status" value="1"/>
</dbReference>
<dbReference type="OrthoDB" id="2336228at2759"/>
<dbReference type="InterPro" id="IPR029063">
    <property type="entry name" value="SAM-dependent_MTases_sf"/>
</dbReference>
<keyword evidence="3" id="KW-1185">Reference proteome</keyword>
<feature type="domain" description="Methyltransferase" evidence="1">
    <location>
        <begin position="95"/>
        <end position="187"/>
    </location>
</feature>
<sequence>MGNSQSFRHKRHKRKLSISPFSSCFYSTVKEKESSICRDPFLEGLVNLLNDNYIYRIIGSATEKSQLLNELSFLSWKSYFSSPINTNLKLGGIEVLEYGCGSADWIMTMATLYPESKFTGVDSSQIFPTNCMPSNVSFVHIDTCKELPFENDQFDYIYVMDFFAFIPEKNIEQLNFPELVRILKPGGWLEICDCDGRAFKNMVSITLRNWGIRPLSAIEILLNCYEKHFDDFHSESKVLKTKEELVYSTFHHIISHIKRPLLEFTSINSEKFDETLANIKKEFRECDSSIELCRLYAQKSLNFMHEI</sequence>
<name>A0A9N8VJA4_9GLOM</name>
<reference evidence="2" key="1">
    <citation type="submission" date="2021-06" db="EMBL/GenBank/DDBJ databases">
        <authorList>
            <person name="Kallberg Y."/>
            <person name="Tangrot J."/>
            <person name="Rosling A."/>
        </authorList>
    </citation>
    <scope>NUCLEOTIDE SEQUENCE</scope>
    <source>
        <strain evidence="2">AZ414A</strain>
    </source>
</reference>
<dbReference type="AlphaFoldDB" id="A0A9N8VJA4"/>
<evidence type="ECO:0000313" key="2">
    <source>
        <dbReference type="EMBL" id="CAG8452996.1"/>
    </source>
</evidence>
<evidence type="ECO:0000313" key="3">
    <source>
        <dbReference type="Proteomes" id="UP000789706"/>
    </source>
</evidence>
<dbReference type="CDD" id="cd02440">
    <property type="entry name" value="AdoMet_MTases"/>
    <property type="match status" value="1"/>
</dbReference>
<dbReference type="Pfam" id="PF13649">
    <property type="entry name" value="Methyltransf_25"/>
    <property type="match status" value="1"/>
</dbReference>
<dbReference type="Gene3D" id="3.40.50.150">
    <property type="entry name" value="Vaccinia Virus protein VP39"/>
    <property type="match status" value="1"/>
</dbReference>
<gene>
    <name evidence="2" type="ORF">DEBURN_LOCUS2250</name>
</gene>
<protein>
    <submittedName>
        <fullName evidence="2">6645_t:CDS:1</fullName>
    </submittedName>
</protein>
<organism evidence="2 3">
    <name type="scientific">Diversispora eburnea</name>
    <dbReference type="NCBI Taxonomy" id="1213867"/>
    <lineage>
        <taxon>Eukaryota</taxon>
        <taxon>Fungi</taxon>
        <taxon>Fungi incertae sedis</taxon>
        <taxon>Mucoromycota</taxon>
        <taxon>Glomeromycotina</taxon>
        <taxon>Glomeromycetes</taxon>
        <taxon>Diversisporales</taxon>
        <taxon>Diversisporaceae</taxon>
        <taxon>Diversispora</taxon>
    </lineage>
</organism>
<accession>A0A9N8VJA4</accession>
<evidence type="ECO:0000259" key="1">
    <source>
        <dbReference type="Pfam" id="PF13649"/>
    </source>
</evidence>
<dbReference type="InterPro" id="IPR041698">
    <property type="entry name" value="Methyltransf_25"/>
</dbReference>
<dbReference type="Proteomes" id="UP000789706">
    <property type="component" value="Unassembled WGS sequence"/>
</dbReference>
<dbReference type="PANTHER" id="PTHR43591">
    <property type="entry name" value="METHYLTRANSFERASE"/>
    <property type="match status" value="1"/>
</dbReference>
<comment type="caution">
    <text evidence="2">The sequence shown here is derived from an EMBL/GenBank/DDBJ whole genome shotgun (WGS) entry which is preliminary data.</text>
</comment>